<protein>
    <submittedName>
        <fullName evidence="4">TetR family transcriptional regulator</fullName>
    </submittedName>
</protein>
<dbReference type="PANTHER" id="PTHR43479">
    <property type="entry name" value="ACREF/ENVCD OPERON REPRESSOR-RELATED"/>
    <property type="match status" value="1"/>
</dbReference>
<dbReference type="Pfam" id="PF00440">
    <property type="entry name" value="TetR_N"/>
    <property type="match status" value="1"/>
</dbReference>
<evidence type="ECO:0000256" key="2">
    <source>
        <dbReference type="PROSITE-ProRule" id="PRU00335"/>
    </source>
</evidence>
<keyword evidence="1 2" id="KW-0238">DNA-binding</keyword>
<dbReference type="AlphaFoldDB" id="A0A119CZ17"/>
<dbReference type="RefSeq" id="WP_059747035.1">
    <property type="nucleotide sequence ID" value="NZ_LRDC01000040.1"/>
</dbReference>
<evidence type="ECO:0000313" key="4">
    <source>
        <dbReference type="EMBL" id="KVX00670.1"/>
    </source>
</evidence>
<dbReference type="Pfam" id="PF13972">
    <property type="entry name" value="TetR"/>
    <property type="match status" value="1"/>
</dbReference>
<accession>A0A119CZ17</accession>
<dbReference type="PRINTS" id="PR00455">
    <property type="entry name" value="HTHTETR"/>
</dbReference>
<dbReference type="PROSITE" id="PS50977">
    <property type="entry name" value="HTH_TETR_2"/>
    <property type="match status" value="1"/>
</dbReference>
<dbReference type="InterPro" id="IPR009057">
    <property type="entry name" value="Homeodomain-like_sf"/>
</dbReference>
<feature type="DNA-binding region" description="H-T-H motif" evidence="2">
    <location>
        <begin position="24"/>
        <end position="43"/>
    </location>
</feature>
<evidence type="ECO:0000256" key="1">
    <source>
        <dbReference type="ARBA" id="ARBA00023125"/>
    </source>
</evidence>
<name>A0A119CZ17_SHEFR</name>
<dbReference type="InterPro" id="IPR050624">
    <property type="entry name" value="HTH-type_Tx_Regulator"/>
</dbReference>
<organism evidence="4">
    <name type="scientific">Shewanella frigidimarina</name>
    <dbReference type="NCBI Taxonomy" id="56812"/>
    <lineage>
        <taxon>Bacteria</taxon>
        <taxon>Pseudomonadati</taxon>
        <taxon>Pseudomonadota</taxon>
        <taxon>Gammaproteobacteria</taxon>
        <taxon>Alteromonadales</taxon>
        <taxon>Shewanellaceae</taxon>
        <taxon>Shewanella</taxon>
    </lineage>
</organism>
<dbReference type="Proteomes" id="UP000055702">
    <property type="component" value="Unassembled WGS sequence"/>
</dbReference>
<dbReference type="Gene3D" id="1.10.357.10">
    <property type="entry name" value="Tetracycline Repressor, domain 2"/>
    <property type="match status" value="1"/>
</dbReference>
<proteinExistence type="predicted"/>
<feature type="domain" description="HTH tetR-type" evidence="3">
    <location>
        <begin position="1"/>
        <end position="61"/>
    </location>
</feature>
<dbReference type="EMBL" id="LRDC01000040">
    <property type="protein sequence ID" value="KVX00670.1"/>
    <property type="molecule type" value="Genomic_DNA"/>
</dbReference>
<dbReference type="SUPFAM" id="SSF46689">
    <property type="entry name" value="Homeodomain-like"/>
    <property type="match status" value="1"/>
</dbReference>
<dbReference type="InterPro" id="IPR025722">
    <property type="entry name" value="TetR"/>
</dbReference>
<dbReference type="GO" id="GO:0003677">
    <property type="term" value="F:DNA binding"/>
    <property type="evidence" value="ECO:0007669"/>
    <property type="project" value="UniProtKB-UniRule"/>
</dbReference>
<dbReference type="PANTHER" id="PTHR43479:SF12">
    <property type="entry name" value="TRANSCRIPTIONAL REGULATORY PROTEIN"/>
    <property type="match status" value="1"/>
</dbReference>
<evidence type="ECO:0000313" key="5">
    <source>
        <dbReference type="Proteomes" id="UP000055702"/>
    </source>
</evidence>
<gene>
    <name evidence="4" type="ORF">AWJ07_07925</name>
</gene>
<comment type="caution">
    <text evidence="4">The sequence shown here is derived from an EMBL/GenBank/DDBJ whole genome shotgun (WGS) entry which is preliminary data.</text>
</comment>
<evidence type="ECO:0000259" key="3">
    <source>
        <dbReference type="PROSITE" id="PS50977"/>
    </source>
</evidence>
<reference evidence="4 5" key="1">
    <citation type="submission" date="2016-01" db="EMBL/GenBank/DDBJ databases">
        <title>Draft genome of the antarctic isolate Shewanella frigidimarina Ag06-30.</title>
        <authorList>
            <person name="Parmeciano Di Noto G."/>
            <person name="Vazquez S."/>
            <person name="Mac Cormack W."/>
            <person name="Iriarte A."/>
            <person name="Quiroga C."/>
        </authorList>
    </citation>
    <scope>NUCLEOTIDE SEQUENCE [LARGE SCALE GENOMIC DNA]</scope>
    <source>
        <strain evidence="4 5">Ag06-30</strain>
    </source>
</reference>
<sequence length="220" mass="25467">MKTRDKIIFASLELFNEHGERSITTNHIAAHLGISPGNLYYHFRNKEDIINSIFSLYESHLESGFKPYDDVPITIELLMGYFDAMFYTLWQFRFMYANLADILSRDDALKKRYLHAQQQVLTRSSDVLRKLKKDGFLDVDDNKVTALADTIKMMVSFWISYQLTQSSTSTITKATLYDGLLRVLMIFQAYSTPTSSATFCRLEQHYLDIASQERHSVAQT</sequence>
<dbReference type="InterPro" id="IPR001647">
    <property type="entry name" value="HTH_TetR"/>
</dbReference>